<evidence type="ECO:0000313" key="1">
    <source>
        <dbReference type="EMBL" id="ADP40391.1"/>
    </source>
</evidence>
<sequence>MILPHNLGVFTPARRGDSYNYTEAFRALQTRIICSVSHNILGVYFHENLIHENSLYSENS</sequence>
<dbReference type="EMBL" id="CP002280">
    <property type="protein sequence ID" value="ADP40391.1"/>
    <property type="molecule type" value="Genomic_DNA"/>
</dbReference>
<gene>
    <name evidence="1" type="ordered locus">HMPREF0733_10934</name>
</gene>
<dbReference type="Proteomes" id="UP000000387">
    <property type="component" value="Chromosome"/>
</dbReference>
<dbReference type="KEGG" id="rdn:HMPREF0733_10934"/>
<name>E3H352_ROTDC</name>
<protein>
    <submittedName>
        <fullName evidence="1">Uncharacterized protein</fullName>
    </submittedName>
</protein>
<dbReference type="HOGENOM" id="CLU_2938924_0_0_11"/>
<dbReference type="AlphaFoldDB" id="E3H352"/>
<organism evidence="1 2">
    <name type="scientific">Rothia dentocariosa (strain ATCC 17931 / CDC X599 / XDIA)</name>
    <dbReference type="NCBI Taxonomy" id="762948"/>
    <lineage>
        <taxon>Bacteria</taxon>
        <taxon>Bacillati</taxon>
        <taxon>Actinomycetota</taxon>
        <taxon>Actinomycetes</taxon>
        <taxon>Micrococcales</taxon>
        <taxon>Micrococcaceae</taxon>
        <taxon>Rothia</taxon>
    </lineage>
</organism>
<proteinExistence type="predicted"/>
<reference evidence="2" key="1">
    <citation type="submission" date="2010-10" db="EMBL/GenBank/DDBJ databases">
        <title>The complete genome of Rothia dentocariosa ATCC 17931.</title>
        <authorList>
            <person name="Muzny D."/>
            <person name="Qin X."/>
            <person name="Buhay C."/>
            <person name="Dugan-Rocha S."/>
            <person name="Ding Y."/>
            <person name="Chen G."/>
            <person name="Hawes A."/>
            <person name="Holder M."/>
            <person name="Jhangiani S."/>
            <person name="Johnson A."/>
            <person name="Khan Z."/>
            <person name="Li Z."/>
            <person name="Liu W."/>
            <person name="Liu X."/>
            <person name="Perez L."/>
            <person name="Shen H."/>
            <person name="Wang Q."/>
            <person name="Watt J."/>
            <person name="Xi L."/>
            <person name="Xin Y."/>
            <person name="Zhou J."/>
            <person name="Deng J."/>
            <person name="Jiang H."/>
            <person name="Liu Y."/>
            <person name="Qu J."/>
            <person name="Song X.-Z."/>
            <person name="Zhang L."/>
            <person name="Villasana D."/>
            <person name="Johnson A."/>
            <person name="Liu J."/>
            <person name="Liyanage D."/>
            <person name="Lorensuhewa L."/>
            <person name="Robinson T."/>
            <person name="Song A."/>
            <person name="Song B.-B."/>
            <person name="Dinh H."/>
            <person name="Thornton R."/>
            <person name="Coyle M."/>
            <person name="Francisco L."/>
            <person name="Jackson L."/>
            <person name="Javaid M."/>
            <person name="Korchina V."/>
            <person name="Kovar C."/>
            <person name="Mata R."/>
            <person name="Mathew T."/>
            <person name="Ngo R."/>
            <person name="Nguyen L."/>
            <person name="Nguyen N."/>
            <person name="Okwuonu G."/>
            <person name="Ongeri F."/>
            <person name="Pham C."/>
            <person name="Simmons D."/>
            <person name="Wilczek-Boney K."/>
            <person name="Hale W."/>
            <person name="Jakkamsetti A."/>
            <person name="Pham P."/>
            <person name="Ruth R."/>
            <person name="San Lucas F."/>
            <person name="Warren J."/>
            <person name="Zhang J."/>
            <person name="Zhao Z."/>
            <person name="Zhou C."/>
            <person name="Zhu D."/>
            <person name="Lee S."/>
            <person name="Bess C."/>
            <person name="Blankenburg K."/>
            <person name="Forbes L."/>
            <person name="Fu Q."/>
            <person name="Gubbala S."/>
            <person name="Hirani K."/>
            <person name="Jayaseelan J.C."/>
            <person name="Lara F."/>
            <person name="Munidasa M."/>
            <person name="Palculict T."/>
            <person name="Patil S."/>
            <person name="Pu L.-L."/>
            <person name="Saada N."/>
            <person name="Tang L."/>
            <person name="Weissenberger G."/>
            <person name="Zhu Y."/>
            <person name="Hemphill L."/>
            <person name="Shang Y."/>
            <person name="Youmans B."/>
            <person name="Ayvaz T."/>
            <person name="Ross M."/>
            <person name="Santibanez J."/>
            <person name="Aqrawi P."/>
            <person name="Gross S."/>
            <person name="Joshi V."/>
            <person name="Fowler G."/>
            <person name="Nazareth L."/>
            <person name="Reid J."/>
            <person name="Worley K."/>
            <person name="Petrosino J."/>
            <person name="Highlander S."/>
            <person name="Gibbs R."/>
        </authorList>
    </citation>
    <scope>NUCLEOTIDE SEQUENCE [LARGE SCALE GENOMIC DNA]</scope>
    <source>
        <strain evidence="2">ATCC 17931 / CDC X599 / XDIA</strain>
    </source>
</reference>
<evidence type="ECO:0000313" key="2">
    <source>
        <dbReference type="Proteomes" id="UP000000387"/>
    </source>
</evidence>
<accession>E3H352</accession>